<dbReference type="Gene3D" id="3.30.559.30">
    <property type="entry name" value="Nonribosomal peptide synthetase, condensation domain"/>
    <property type="match status" value="2"/>
</dbReference>
<evidence type="ECO:0000256" key="3">
    <source>
        <dbReference type="ARBA" id="ARBA00022450"/>
    </source>
</evidence>
<dbReference type="PROSITE" id="PS00455">
    <property type="entry name" value="AMP_BINDING"/>
    <property type="match status" value="2"/>
</dbReference>
<dbReference type="InterPro" id="IPR000873">
    <property type="entry name" value="AMP-dep_synth/lig_dom"/>
</dbReference>
<dbReference type="Pfam" id="PF00501">
    <property type="entry name" value="AMP-binding"/>
    <property type="match status" value="2"/>
</dbReference>
<dbReference type="SUPFAM" id="SSF56801">
    <property type="entry name" value="Acetyl-CoA synthetase-like"/>
    <property type="match status" value="2"/>
</dbReference>
<dbReference type="CDD" id="cd02440">
    <property type="entry name" value="AdoMet_MTases"/>
    <property type="match status" value="1"/>
</dbReference>
<dbReference type="GO" id="GO:0031177">
    <property type="term" value="F:phosphopantetheine binding"/>
    <property type="evidence" value="ECO:0007669"/>
    <property type="project" value="InterPro"/>
</dbReference>
<dbReference type="InterPro" id="IPR023213">
    <property type="entry name" value="CAT-like_dom_sf"/>
</dbReference>
<keyword evidence="4" id="KW-0597">Phosphoprotein</keyword>
<dbReference type="GO" id="GO:0008610">
    <property type="term" value="P:lipid biosynthetic process"/>
    <property type="evidence" value="ECO:0007669"/>
    <property type="project" value="UniProtKB-ARBA"/>
</dbReference>
<sequence length="2870" mass="321386">MSDLLKRLDHLSPEKRELVLKKLQMQKLSSATENKIQTLPIAPIPRDQTIPLSFAQQRLWFLDQLVGPSATYNTPSALQMTGDLNVTALEQALAEIVHRHEALRTSFQEINNTPVQVIAPRVTLALPVVDLQGLPNQEQSTEVKRLVMLEADKPFDLYQPPLLRGTLLRLSENSHVLLLTVHHIVFDGWSMGVFIQELSVLYPAFAKGEPSPLPDLTVQYADFAVWQRQWLSGEVLETKLNYWRQKLAGAPPLLELPTDRPRPPVETFRGGLYPFQLNTHLTQQLNSLSQKSGVTLFMTLQAAFVTLLHRYSGQDDILIGTPIANRNRQEIEPLIGFFVNTLVLRTKLQGNPKFSDLLKQVQQVSLESYEYQDVPFEQVVEALQPERNLDHNPLFQVMFVLQNAPTGTLKLLDLALTPLEMQTETAKRDLTLSLIENGEGLEGSWEYNRDLFDESTIIQMAGHFQTLLAEIVANPTQRIAHLPLLSESEQQRLLVEWNDTQADYPTHLCLHQWFEQQVQRTPEAVAVVWEDQRLTYSELNHRANQLANYLQTLGVAADVLVGICVERSLEMVVGLLGILKAGGAYVPLDPAYPRDRLRYMLNDSQVPLLLTQSHLLDILPEEVNRILCLDSDWQAIAHQSTDNVFSQVQPQNLAYIIYTSGSTGEPKGTMIRHQGVVNYLSWCTQAYAVADGCGAPVQSSFAFDATITSIFSPLMVGGQVVLLPEKQEIEALCDVLRSRRRFSLVKLTPAHLELLNQLLLPEELPESTQALVIGGEALLGKTLQFWQQYAPNIRLINEYGPTETVVGCCIYEVTPETSLTEGILIGRPIANTQLYILDQFWQPVPIGVRGELYIGGAGVARGYLNRPELTAERFIRNPFSNDSEARLYKTGDLARYRLDGNIEYLGRMDNQVKLRGFRIELGEIEAAIAKYPEVRETVVIIREDIPSDKRLVAYVVPNSQDGEDSEPAEDTEFQSEQLSQWQQVFNDSYSQSVHDSDPTFNIIGWNDSRTGLLIPKTEMRQWVEATVERILYWQPHRVLEIGCGTGLLLFRIAQQCQHYYGTDISHHALQYVEQQMSKLGGDWSQVQLAQGSADQFQEFETASFDAVILNSVVQYFPSIDYLIRVVATAVAANTPGGFIFIGDVRHLPLLEAFHTSVQFHQAPSSLSAAELRQRVQRSLNQEPELVIDPAFFTALQHKFPQISHVQIQIKRGDYHNELTQFRYDVTLHLGDKVTPLVVPQWLDWQQDDLTLTSLRELLTTTKPEILGIKQIPNARLQKEERLLDLLFNTQESTTVGELNAVLPKVTPTTGVDPEALWAWEDELPYTVHINWSVTGNGDYDVVFVRGASESASQSILPVFDQAKSVRPWSTYANNLLQGKLARKLIPQLRNFLKEKLPGYMIPNAFMLLPVLPLTTNGKVDRVALPAPNLELSRTVSFVPPRTPAEEIIAEIIAEVLVLESVGIYDNFFELGGHSLLATQVISRLQAAFQVELPLRCLFEAPTVTELDEFINNHRQTASGLTTPAIAPTPRITPHLPMSWAQQRLWFLSQLEGASATYNMPNAVEITGDLQVDALKQALVEIVRRHEILRTSFHLVEGSPVQVINPTATLTLPVVDLRKLPAEEHPLAVEQLSALEAQEPFELEQAPLVRATLIQLGEKSHVLLFILHHIVCDGWSMGILIQELSVLYPAFAANKPSPLPELPIQYADFAVWQRQWLSGDVLDTKLNYWKQQLADASPVLELPTDKPRPAVQTFRGDRCNFAIKQDLSQQINRLSQQTGTTLFMTLQAAFVTLLHRYSGQDDILIGTPIANRNRQEIEPLIGFFVNTLVLRTKVDNNPKFSEVLTQVRQVALDAYSHQDVPFEQVVEALQPDRKLSHSPLFQVMFAMQNAPMGNLELPGLNFTPLEIENVTAKFDLTLAIWETKEGLTGWWEYNSDLFEAETICRMIGHFETLLTAIATNPDQRLSQLPMLTEQEQQLFGEWNSTQTEYTAESIPQLFTAQVQRTPDAVAVLFGQDQLTYRELDARANQLAHHLQTLGVGPEVVVGICLERSLDLVIGLLGIIKAGGAYLPLDPAYPRDRLGYMLKDSQAAVLLTQSHLIDILPEHESRLVCLDTEWQSSLTQIQPEPANSRLQPDNLAYVIYTSGSTGTPKGVAMTQGALTNLLLWQIRQTHIAASAKTLQFAPVSFDVSFQEMFTTWCAGGTLVLVPDALRRDATALLGLLSEQSVERVFLPFVALQQLAEAAAGVESLPPLREIMTAGEQLQITPALKNFLRRLPGCSLHNQYGPSETHVVTAFSLEDGLEELPALPPIGRPIDNTQIYILDRQMQQVPIGVRGELYIGGVGVARGYLNRPDLTEERFIPDFFTNSKVNRLYKTGDGARYLPDGNIEYLGRMDDQVKVRGFRIELGEIEAVLGLHPQVQQAIAIAYGETAAEKRLVVYVVLSPEQPATPEQLRKFLQQRLPEYMIPSVFIPLETVPLTPSGKVDRRSLPAPFNINQPPTAIAPRDPLELQLAQIWSEVLAVDWVGIRDNFFEIGGHSLLAIRLMAQIQQQFGKQLPLATLFQSPTIEELANLLRQSTDTTIWSSLVPIQPVGTNTPFFCVPGAGGNVIYFYELARCLGANQPFYSLQPQGLDGESAPMTQIEDIAAHYITAIQTVQPQGPYLLGGHSFGGLVAFEMAQQLQQQGHEIALLAILDTTAPIPPDQSVEVELDDTTWLVQIGTAIERLFGKSLNISPEILQPLTAEAQLDYLLEQLKITNILPADAGKAQFRGFIQVYKTHTQAFSNYFPQSVHKSPITLLRASEMSDEEAAIEGYIERLQEPTLGWSKFSTEPVEIHIVPGTHLTMMVKPNVQVLAEKLGTSIRHATSDR</sequence>
<dbReference type="GO" id="GO:0009403">
    <property type="term" value="P:toxin biosynthetic process"/>
    <property type="evidence" value="ECO:0007669"/>
    <property type="project" value="UniProtKB-ARBA"/>
</dbReference>
<dbReference type="SUPFAM" id="SSF47336">
    <property type="entry name" value="ACP-like"/>
    <property type="match status" value="2"/>
</dbReference>
<dbReference type="Pfam" id="PF13193">
    <property type="entry name" value="AMP-binding_C"/>
    <property type="match status" value="1"/>
</dbReference>
<evidence type="ECO:0000313" key="7">
    <source>
        <dbReference type="EMBL" id="AIW82277.1"/>
    </source>
</evidence>
<dbReference type="Pfam" id="PF00975">
    <property type="entry name" value="Thioesterase"/>
    <property type="match status" value="1"/>
</dbReference>
<organism evidence="7">
    <name type="scientific">Cylindrospermum alatosporum CCALA 988</name>
    <dbReference type="NCBI Taxonomy" id="1382618"/>
    <lineage>
        <taxon>Bacteria</taxon>
        <taxon>Bacillati</taxon>
        <taxon>Cyanobacteriota</taxon>
        <taxon>Cyanophyceae</taxon>
        <taxon>Nostocales</taxon>
        <taxon>Nostocaceae</taxon>
        <taxon>Cylindrospermum</taxon>
    </lineage>
</organism>
<accession>A0A0A0WDC2</accession>
<dbReference type="InterPro" id="IPR010071">
    <property type="entry name" value="AA_adenyl_dom"/>
</dbReference>
<dbReference type="InterPro" id="IPR020845">
    <property type="entry name" value="AMP-binding_CS"/>
</dbReference>
<dbReference type="Gene3D" id="3.40.50.150">
    <property type="entry name" value="Vaccinia Virus protein VP39"/>
    <property type="match status" value="1"/>
</dbReference>
<name>A0A0A0WDC2_9NOST</name>
<dbReference type="InterPro" id="IPR013217">
    <property type="entry name" value="Methyltransf_12"/>
</dbReference>
<dbReference type="EMBL" id="KM078884">
    <property type="protein sequence ID" value="AIW82277.1"/>
    <property type="molecule type" value="Genomic_DNA"/>
</dbReference>
<dbReference type="Pfam" id="PF00550">
    <property type="entry name" value="PP-binding"/>
    <property type="match status" value="2"/>
</dbReference>
<dbReference type="Gene3D" id="3.30.300.30">
    <property type="match status" value="3"/>
</dbReference>
<proteinExistence type="inferred from homology"/>
<dbReference type="InterPro" id="IPR001242">
    <property type="entry name" value="Condensation_dom"/>
</dbReference>
<dbReference type="FunFam" id="3.30.559.30:FF:000001">
    <property type="entry name" value="Non-ribosomal peptide synthetase"/>
    <property type="match status" value="2"/>
</dbReference>
<comment type="cofactor">
    <cofactor evidence="1">
        <name>pantetheine 4'-phosphate</name>
        <dbReference type="ChEBI" id="CHEBI:47942"/>
    </cofactor>
</comment>
<dbReference type="CDD" id="cd19531">
    <property type="entry name" value="LCL_NRPS-like"/>
    <property type="match status" value="2"/>
</dbReference>
<dbReference type="InterPro" id="IPR001031">
    <property type="entry name" value="Thioesterase"/>
</dbReference>
<dbReference type="InterPro" id="IPR029063">
    <property type="entry name" value="SAM-dependent_MTases_sf"/>
</dbReference>
<dbReference type="SUPFAM" id="SSF52777">
    <property type="entry name" value="CoA-dependent acyltransferases"/>
    <property type="match status" value="4"/>
</dbReference>
<dbReference type="FunFam" id="2.30.38.10:FF:000001">
    <property type="entry name" value="Non-ribosomal peptide synthetase PvdI"/>
    <property type="match status" value="2"/>
</dbReference>
<dbReference type="FunFam" id="3.30.559.10:FF:000012">
    <property type="entry name" value="Non-ribosomal peptide synthetase"/>
    <property type="match status" value="2"/>
</dbReference>
<dbReference type="GO" id="GO:0005829">
    <property type="term" value="C:cytosol"/>
    <property type="evidence" value="ECO:0007669"/>
    <property type="project" value="TreeGrafter"/>
</dbReference>
<dbReference type="SUPFAM" id="SSF53474">
    <property type="entry name" value="alpha/beta-Hydrolases"/>
    <property type="match status" value="1"/>
</dbReference>
<evidence type="ECO:0000256" key="4">
    <source>
        <dbReference type="ARBA" id="ARBA00022553"/>
    </source>
</evidence>
<dbReference type="PANTHER" id="PTHR45527">
    <property type="entry name" value="NONRIBOSOMAL PEPTIDE SYNTHETASE"/>
    <property type="match status" value="1"/>
</dbReference>
<dbReference type="GO" id="GO:0072330">
    <property type="term" value="P:monocarboxylic acid biosynthetic process"/>
    <property type="evidence" value="ECO:0007669"/>
    <property type="project" value="UniProtKB-ARBA"/>
</dbReference>
<dbReference type="FunFam" id="3.40.50.980:FF:000001">
    <property type="entry name" value="Non-ribosomal peptide synthetase"/>
    <property type="match status" value="2"/>
</dbReference>
<evidence type="ECO:0000256" key="5">
    <source>
        <dbReference type="ARBA" id="ARBA00022737"/>
    </source>
</evidence>
<dbReference type="GO" id="GO:0043041">
    <property type="term" value="P:amino acid activation for nonribosomal peptide biosynthetic process"/>
    <property type="evidence" value="ECO:0007669"/>
    <property type="project" value="TreeGrafter"/>
</dbReference>
<protein>
    <submittedName>
        <fullName evidence="7">PuwA</fullName>
    </submittedName>
</protein>
<dbReference type="PANTHER" id="PTHR45527:SF1">
    <property type="entry name" value="FATTY ACID SYNTHASE"/>
    <property type="match status" value="1"/>
</dbReference>
<dbReference type="NCBIfam" id="TIGR01733">
    <property type="entry name" value="AA-adenyl-dom"/>
    <property type="match status" value="2"/>
</dbReference>
<dbReference type="Pfam" id="PF08242">
    <property type="entry name" value="Methyltransf_12"/>
    <property type="match status" value="1"/>
</dbReference>
<dbReference type="NCBIfam" id="NF003417">
    <property type="entry name" value="PRK04813.1"/>
    <property type="match status" value="3"/>
</dbReference>
<keyword evidence="3" id="KW-0596">Phosphopantetheine</keyword>
<dbReference type="SMART" id="SM00823">
    <property type="entry name" value="PKS_PP"/>
    <property type="match status" value="2"/>
</dbReference>
<dbReference type="GO" id="GO:0003824">
    <property type="term" value="F:catalytic activity"/>
    <property type="evidence" value="ECO:0007669"/>
    <property type="project" value="InterPro"/>
</dbReference>
<dbReference type="InterPro" id="IPR020806">
    <property type="entry name" value="PKS_PP-bd"/>
</dbReference>
<evidence type="ECO:0000256" key="1">
    <source>
        <dbReference type="ARBA" id="ARBA00001957"/>
    </source>
</evidence>
<dbReference type="SUPFAM" id="SSF53335">
    <property type="entry name" value="S-adenosyl-L-methionine-dependent methyltransferases"/>
    <property type="match status" value="1"/>
</dbReference>
<dbReference type="InterPro" id="IPR045851">
    <property type="entry name" value="AMP-bd_C_sf"/>
</dbReference>
<dbReference type="FunFam" id="1.10.1200.10:FF:000005">
    <property type="entry name" value="Nonribosomal peptide synthetase 1"/>
    <property type="match status" value="1"/>
</dbReference>
<dbReference type="Gene3D" id="3.40.50.1820">
    <property type="entry name" value="alpha/beta hydrolase"/>
    <property type="match status" value="1"/>
</dbReference>
<dbReference type="Gene3D" id="3.40.50.980">
    <property type="match status" value="4"/>
</dbReference>
<dbReference type="Gene3D" id="3.30.559.10">
    <property type="entry name" value="Chloramphenicol acetyltransferase-like domain"/>
    <property type="match status" value="2"/>
</dbReference>
<dbReference type="InterPro" id="IPR006162">
    <property type="entry name" value="Ppantetheine_attach_site"/>
</dbReference>
<dbReference type="InterPro" id="IPR025110">
    <property type="entry name" value="AMP-bd_C"/>
</dbReference>
<reference evidence="7" key="1">
    <citation type="journal article" date="2014" name="PLoS ONE">
        <title>A Hybrid Non-Ribosomal Peptide/Polyketide Synthetase Containing Fatty-Acyl Ligase (FAAL) Synthesizes the beta-Amino Fatty Acid Lipopeptides Puwainaphycins in the Cyanobacterium Cylindrospermum alatosporum.</title>
        <authorList>
            <person name="Mares J."/>
            <person name="Hajek J."/>
            <person name="Urajova P."/>
            <person name="Kopecky J."/>
            <person name="Hrouzek P."/>
        </authorList>
    </citation>
    <scope>NUCLEOTIDE SEQUENCE</scope>
    <source>
        <strain evidence="7">CCALA 988</strain>
    </source>
</reference>
<dbReference type="CDD" id="cd17651">
    <property type="entry name" value="A_NRPS_VisG_like"/>
    <property type="match status" value="1"/>
</dbReference>
<dbReference type="PROSITE" id="PS00012">
    <property type="entry name" value="PHOSPHOPANTETHEINE"/>
    <property type="match status" value="1"/>
</dbReference>
<evidence type="ECO:0000256" key="2">
    <source>
        <dbReference type="ARBA" id="ARBA00006432"/>
    </source>
</evidence>
<dbReference type="Pfam" id="PF00668">
    <property type="entry name" value="Condensation"/>
    <property type="match status" value="2"/>
</dbReference>
<dbReference type="FunFam" id="3.30.300.30:FF:000010">
    <property type="entry name" value="Enterobactin synthetase component F"/>
    <property type="match status" value="1"/>
</dbReference>
<keyword evidence="5" id="KW-0677">Repeat</keyword>
<dbReference type="Gene3D" id="1.10.1200.10">
    <property type="entry name" value="ACP-like"/>
    <property type="match status" value="2"/>
</dbReference>
<dbReference type="Gene3D" id="2.30.38.10">
    <property type="entry name" value="Luciferase, Domain 3"/>
    <property type="match status" value="2"/>
</dbReference>
<comment type="similarity">
    <text evidence="2">Belongs to the ATP-dependent AMP-binding enzyme family.</text>
</comment>
<dbReference type="FunFam" id="1.10.1200.10:FF:000016">
    <property type="entry name" value="Non-ribosomal peptide synthase"/>
    <property type="match status" value="1"/>
</dbReference>
<evidence type="ECO:0000259" key="6">
    <source>
        <dbReference type="PROSITE" id="PS50075"/>
    </source>
</evidence>
<dbReference type="InterPro" id="IPR029058">
    <property type="entry name" value="AB_hydrolase_fold"/>
</dbReference>
<dbReference type="InterPro" id="IPR036736">
    <property type="entry name" value="ACP-like_sf"/>
</dbReference>
<dbReference type="InterPro" id="IPR009081">
    <property type="entry name" value="PP-bd_ACP"/>
</dbReference>
<gene>
    <name evidence="7" type="primary">puwA</name>
</gene>
<dbReference type="FunFam" id="3.40.50.12780:FF:000012">
    <property type="entry name" value="Non-ribosomal peptide synthetase"/>
    <property type="match status" value="2"/>
</dbReference>
<feature type="domain" description="Carrier" evidence="6">
    <location>
        <begin position="1439"/>
        <end position="1514"/>
    </location>
</feature>
<dbReference type="PROSITE" id="PS50075">
    <property type="entry name" value="CARRIER"/>
    <property type="match status" value="2"/>
</dbReference>
<feature type="domain" description="Carrier" evidence="6">
    <location>
        <begin position="2504"/>
        <end position="2579"/>
    </location>
</feature>